<dbReference type="EMBL" id="JABFUD020000001">
    <property type="protein sequence ID" value="KAI5084825.1"/>
    <property type="molecule type" value="Genomic_DNA"/>
</dbReference>
<comment type="caution">
    <text evidence="2">The sequence shown here is derived from an EMBL/GenBank/DDBJ whole genome shotgun (WGS) entry which is preliminary data.</text>
</comment>
<reference evidence="2" key="1">
    <citation type="submission" date="2021-01" db="EMBL/GenBank/DDBJ databases">
        <title>Adiantum capillus-veneris genome.</title>
        <authorList>
            <person name="Fang Y."/>
            <person name="Liao Q."/>
        </authorList>
    </citation>
    <scope>NUCLEOTIDE SEQUENCE</scope>
    <source>
        <strain evidence="2">H3</strain>
        <tissue evidence="2">Leaf</tissue>
    </source>
</reference>
<accession>A0A9D4VE11</accession>
<evidence type="ECO:0000256" key="1">
    <source>
        <dbReference type="SAM" id="SignalP"/>
    </source>
</evidence>
<evidence type="ECO:0000313" key="3">
    <source>
        <dbReference type="Proteomes" id="UP000886520"/>
    </source>
</evidence>
<gene>
    <name evidence="2" type="ORF">GOP47_0000994</name>
</gene>
<dbReference type="Proteomes" id="UP000886520">
    <property type="component" value="Chromosome 1"/>
</dbReference>
<feature type="signal peptide" evidence="1">
    <location>
        <begin position="1"/>
        <end position="22"/>
    </location>
</feature>
<dbReference type="AlphaFoldDB" id="A0A9D4VE11"/>
<keyword evidence="1" id="KW-0732">Signal</keyword>
<sequence length="109" mass="11996">FVANTPLIKLLLLIGLFPPPLSLPKLLAGSSRLHKRPSSFEEPGYIFSIPPASWAAPPPSSFFLLGFLRLLCHPLKCSIRHVHCPTPYAYLPLLSFDSPLGSDHIDPRA</sequence>
<feature type="chain" id="PRO_5039082315" evidence="1">
    <location>
        <begin position="23"/>
        <end position="109"/>
    </location>
</feature>
<proteinExistence type="predicted"/>
<evidence type="ECO:0000313" key="2">
    <source>
        <dbReference type="EMBL" id="KAI5084825.1"/>
    </source>
</evidence>
<keyword evidence="3" id="KW-1185">Reference proteome</keyword>
<protein>
    <submittedName>
        <fullName evidence="2">Uncharacterized protein</fullName>
    </submittedName>
</protein>
<name>A0A9D4VE11_ADICA</name>
<feature type="non-terminal residue" evidence="2">
    <location>
        <position position="1"/>
    </location>
</feature>
<organism evidence="2 3">
    <name type="scientific">Adiantum capillus-veneris</name>
    <name type="common">Maidenhair fern</name>
    <dbReference type="NCBI Taxonomy" id="13818"/>
    <lineage>
        <taxon>Eukaryota</taxon>
        <taxon>Viridiplantae</taxon>
        <taxon>Streptophyta</taxon>
        <taxon>Embryophyta</taxon>
        <taxon>Tracheophyta</taxon>
        <taxon>Polypodiopsida</taxon>
        <taxon>Polypodiidae</taxon>
        <taxon>Polypodiales</taxon>
        <taxon>Pteridineae</taxon>
        <taxon>Pteridaceae</taxon>
        <taxon>Vittarioideae</taxon>
        <taxon>Adiantum</taxon>
    </lineage>
</organism>